<dbReference type="InterPro" id="IPR000064">
    <property type="entry name" value="NLP_P60_dom"/>
</dbReference>
<keyword evidence="5" id="KW-0175">Coiled coil</keyword>
<dbReference type="Gene3D" id="3.90.1720.10">
    <property type="entry name" value="endopeptidase domain like (from Nostoc punctiforme)"/>
    <property type="match status" value="1"/>
</dbReference>
<dbReference type="InterPro" id="IPR038765">
    <property type="entry name" value="Papain-like_cys_pep_sf"/>
</dbReference>
<proteinExistence type="inferred from homology"/>
<dbReference type="InterPro" id="IPR051794">
    <property type="entry name" value="PG_Endopeptidase_C40"/>
</dbReference>
<dbReference type="PROSITE" id="PS51935">
    <property type="entry name" value="NLPC_P60"/>
    <property type="match status" value="1"/>
</dbReference>
<dbReference type="RefSeq" id="WP_050364583.1">
    <property type="nucleotide sequence ID" value="NZ_CP134822.1"/>
</dbReference>
<evidence type="ECO:0000256" key="3">
    <source>
        <dbReference type="ARBA" id="ARBA00022801"/>
    </source>
</evidence>
<reference evidence="8 9" key="1">
    <citation type="journal article" date="2014" name="Genome Announc.">
        <title>Draft Genome Sequence of Streptomyces fradiae ATCC 19609, a Strain Highly Sensitive to Antibiotics.</title>
        <authorList>
            <person name="Bekker O.B."/>
            <person name="Klimina K.M."/>
            <person name="Vatlin A.A."/>
            <person name="Zakharevich N.V."/>
            <person name="Kasianov A.S."/>
            <person name="Danilenko V.N."/>
        </authorList>
    </citation>
    <scope>NUCLEOTIDE SEQUENCE [LARGE SCALE GENOMIC DNA]</scope>
    <source>
        <strain evidence="8 9">ATCC 19609</strain>
    </source>
</reference>
<comment type="similarity">
    <text evidence="1">Belongs to the peptidase C40 family.</text>
</comment>
<feature type="chain" id="PRO_5043188531" evidence="6">
    <location>
        <begin position="29"/>
        <end position="360"/>
    </location>
</feature>
<dbReference type="GO" id="GO:0008234">
    <property type="term" value="F:cysteine-type peptidase activity"/>
    <property type="evidence" value="ECO:0007669"/>
    <property type="project" value="UniProtKB-KW"/>
</dbReference>
<feature type="coiled-coil region" evidence="5">
    <location>
        <begin position="143"/>
        <end position="217"/>
    </location>
</feature>
<evidence type="ECO:0000259" key="7">
    <source>
        <dbReference type="PROSITE" id="PS51935"/>
    </source>
</evidence>
<dbReference type="SUPFAM" id="SSF54001">
    <property type="entry name" value="Cysteine proteinases"/>
    <property type="match status" value="1"/>
</dbReference>
<dbReference type="OrthoDB" id="5177647at2"/>
<dbReference type="GO" id="GO:0006508">
    <property type="term" value="P:proteolysis"/>
    <property type="evidence" value="ECO:0007669"/>
    <property type="project" value="UniProtKB-KW"/>
</dbReference>
<evidence type="ECO:0000256" key="5">
    <source>
        <dbReference type="SAM" id="Coils"/>
    </source>
</evidence>
<keyword evidence="2" id="KW-0645">Protease</keyword>
<evidence type="ECO:0000256" key="1">
    <source>
        <dbReference type="ARBA" id="ARBA00007074"/>
    </source>
</evidence>
<evidence type="ECO:0000256" key="2">
    <source>
        <dbReference type="ARBA" id="ARBA00022670"/>
    </source>
</evidence>
<dbReference type="PANTHER" id="PTHR47359:SF3">
    <property type="entry name" value="NLP_P60 DOMAIN-CONTAINING PROTEIN-RELATED"/>
    <property type="match status" value="1"/>
</dbReference>
<keyword evidence="9" id="KW-1185">Reference proteome</keyword>
<dbReference type="AlphaFoldDB" id="A0A3R7HTN4"/>
<sequence length="360" mass="39416">MGRQRTIVTATALVCAVGGLLTPGAALAAPNDPEPVPASRLEEIRKEIETLYRKAEAATEAYNAAREKTGEQSRKLARIEKKSAAAEKRMKLLRSQAGAMVRSHYRGAAMPDTLKLLLEGGSGDFLHDADTARKGRQAQQGLMKSLENTRERLDEYADTADQEYRRLRAQQKKKAVAKKAVETRIEAAEELESRLQAEELEKLRELEAEAARKAQAAWLDSGVLEEIDARASAEGKKAIAYATGQLGKDYEWGAEGPDTYDCSGLTSQAWAAAGRTIPRTSQEQWKRLPRIAVRDMRPGDLIIYHSDASHVGMYIGDGDIVHAPRPGRQITVTGAGSMRILGVVRPDERVGERTGEQAGE</sequence>
<dbReference type="Proteomes" id="UP000028058">
    <property type="component" value="Unassembled WGS sequence"/>
</dbReference>
<keyword evidence="3 8" id="KW-0378">Hydrolase</keyword>
<dbReference type="Pfam" id="PF00877">
    <property type="entry name" value="NLPC_P60"/>
    <property type="match status" value="1"/>
</dbReference>
<gene>
    <name evidence="8" type="ORF">SFRA_031015</name>
</gene>
<feature type="coiled-coil region" evidence="5">
    <location>
        <begin position="38"/>
        <end position="96"/>
    </location>
</feature>
<keyword evidence="6" id="KW-0732">Signal</keyword>
<dbReference type="PANTHER" id="PTHR47359">
    <property type="entry name" value="PEPTIDOGLYCAN DL-ENDOPEPTIDASE CWLO"/>
    <property type="match status" value="1"/>
</dbReference>
<organism evidence="8 9">
    <name type="scientific">Streptomyces xinghaiensis</name>
    <dbReference type="NCBI Taxonomy" id="1038928"/>
    <lineage>
        <taxon>Bacteria</taxon>
        <taxon>Bacillati</taxon>
        <taxon>Actinomycetota</taxon>
        <taxon>Actinomycetes</taxon>
        <taxon>Kitasatosporales</taxon>
        <taxon>Streptomycetaceae</taxon>
        <taxon>Streptomyces</taxon>
    </lineage>
</organism>
<evidence type="ECO:0000256" key="6">
    <source>
        <dbReference type="SAM" id="SignalP"/>
    </source>
</evidence>
<protein>
    <submittedName>
        <fullName evidence="8">Glycoside hydrolase</fullName>
    </submittedName>
</protein>
<name>A0A3R7HTN4_9ACTN</name>
<evidence type="ECO:0000256" key="4">
    <source>
        <dbReference type="ARBA" id="ARBA00022807"/>
    </source>
</evidence>
<feature type="signal peptide" evidence="6">
    <location>
        <begin position="1"/>
        <end position="28"/>
    </location>
</feature>
<feature type="domain" description="NlpC/P60" evidence="7">
    <location>
        <begin position="232"/>
        <end position="356"/>
    </location>
</feature>
<accession>A0A3R7HTN4</accession>
<keyword evidence="4" id="KW-0788">Thiol protease</keyword>
<comment type="caution">
    <text evidence="8">The sequence shown here is derived from an EMBL/GenBank/DDBJ whole genome shotgun (WGS) entry which is preliminary data.</text>
</comment>
<evidence type="ECO:0000313" key="9">
    <source>
        <dbReference type="Proteomes" id="UP000028058"/>
    </source>
</evidence>
<dbReference type="EMBL" id="JNAD02000021">
    <property type="protein sequence ID" value="RKM90892.1"/>
    <property type="molecule type" value="Genomic_DNA"/>
</dbReference>
<evidence type="ECO:0000313" key="8">
    <source>
        <dbReference type="EMBL" id="RKM90892.1"/>
    </source>
</evidence>